<dbReference type="OrthoDB" id="4968093at2"/>
<comment type="caution">
    <text evidence="3">The sequence shown here is derived from an EMBL/GenBank/DDBJ whole genome shotgun (WGS) entry which is preliminary data.</text>
</comment>
<dbReference type="Pfam" id="PF13622">
    <property type="entry name" value="4HBT_3"/>
    <property type="match status" value="1"/>
</dbReference>
<sequence length="278" mass="29831">MSEFALFRAEGDVLVPQDIARSLWREDQMHGVATSGALARELERAVAALGRHDLRPARYTVDLFRAPSMSACTLRSEVVREGSRICLVDAVLEQDGRPVARAGAIFLAPSENPDGAVWSSDDVPQPPPLEIAPVSEDLRVPIFSSEVGWSQNFAEHQNGSRKQTWQTALPIVVGEKATPFQAVAGVADATSMVMNWGSAGVEYINTDINLALSRLPVSTEIGLAARERFADDGIAVGTAVVFDRQGPIGTSTVTSLANARRTVDFTEHDFGAEETSGA</sequence>
<dbReference type="RefSeq" id="WP_123224867.1">
    <property type="nucleotide sequence ID" value="NZ_RJSF01000047.1"/>
</dbReference>
<dbReference type="Pfam" id="PF20789">
    <property type="entry name" value="4HBT_3C"/>
    <property type="match status" value="1"/>
</dbReference>
<feature type="domain" description="Acyl-CoA thioesterase-like C-terminal" evidence="2">
    <location>
        <begin position="155"/>
        <end position="252"/>
    </location>
</feature>
<dbReference type="EMBL" id="RJSF01000047">
    <property type="protein sequence ID" value="RNM11637.1"/>
    <property type="molecule type" value="Genomic_DNA"/>
</dbReference>
<dbReference type="AlphaFoldDB" id="A0A3N0GGP8"/>
<evidence type="ECO:0000259" key="1">
    <source>
        <dbReference type="Pfam" id="PF13622"/>
    </source>
</evidence>
<accession>A0A3N0GGP8</accession>
<dbReference type="Gene3D" id="2.40.160.210">
    <property type="entry name" value="Acyl-CoA thioesterase, double hotdog domain"/>
    <property type="match status" value="1"/>
</dbReference>
<organism evidence="3 4">
    <name type="scientific">Nocardioides pocheonensis</name>
    <dbReference type="NCBI Taxonomy" id="661485"/>
    <lineage>
        <taxon>Bacteria</taxon>
        <taxon>Bacillati</taxon>
        <taxon>Actinomycetota</taxon>
        <taxon>Actinomycetes</taxon>
        <taxon>Propionibacteriales</taxon>
        <taxon>Nocardioidaceae</taxon>
        <taxon>Nocardioides</taxon>
    </lineage>
</organism>
<proteinExistence type="predicted"/>
<evidence type="ECO:0000313" key="3">
    <source>
        <dbReference type="EMBL" id="RNM11637.1"/>
    </source>
</evidence>
<evidence type="ECO:0000259" key="2">
    <source>
        <dbReference type="Pfam" id="PF20789"/>
    </source>
</evidence>
<name>A0A3N0GGP8_9ACTN</name>
<protein>
    <submittedName>
        <fullName evidence="3">Thioesterase family protein</fullName>
    </submittedName>
</protein>
<dbReference type="InterPro" id="IPR049450">
    <property type="entry name" value="ACOT8-like_C"/>
</dbReference>
<dbReference type="InterPro" id="IPR029069">
    <property type="entry name" value="HotDog_dom_sf"/>
</dbReference>
<dbReference type="InterPro" id="IPR042171">
    <property type="entry name" value="Acyl-CoA_hotdog"/>
</dbReference>
<feature type="domain" description="Acyl-CoA thioesterase-like N-terminal HotDog" evidence="1">
    <location>
        <begin position="24"/>
        <end position="106"/>
    </location>
</feature>
<dbReference type="SUPFAM" id="SSF54637">
    <property type="entry name" value="Thioesterase/thiol ester dehydrase-isomerase"/>
    <property type="match status" value="1"/>
</dbReference>
<dbReference type="Proteomes" id="UP000279994">
    <property type="component" value="Unassembled WGS sequence"/>
</dbReference>
<reference evidence="3 4" key="1">
    <citation type="submission" date="2018-11" db="EMBL/GenBank/DDBJ databases">
        <authorList>
            <person name="Li F."/>
        </authorList>
    </citation>
    <scope>NUCLEOTIDE SEQUENCE [LARGE SCALE GENOMIC DNA]</scope>
    <source>
        <strain evidence="3 4">Gsoil 818</strain>
    </source>
</reference>
<dbReference type="InterPro" id="IPR049449">
    <property type="entry name" value="TesB_ACOT8-like_N"/>
</dbReference>
<keyword evidence="4" id="KW-1185">Reference proteome</keyword>
<evidence type="ECO:0000313" key="4">
    <source>
        <dbReference type="Proteomes" id="UP000279994"/>
    </source>
</evidence>
<gene>
    <name evidence="3" type="ORF">EFL26_20935</name>
</gene>